<gene>
    <name evidence="2" type="ORF">EYC80_007406</name>
</gene>
<dbReference type="SUPFAM" id="SSF54909">
    <property type="entry name" value="Dimeric alpha+beta barrel"/>
    <property type="match status" value="1"/>
</dbReference>
<dbReference type="EMBL" id="VIGI01000012">
    <property type="protein sequence ID" value="KAB8293046.1"/>
    <property type="molecule type" value="Genomic_DNA"/>
</dbReference>
<feature type="domain" description="ABM" evidence="1">
    <location>
        <begin position="4"/>
        <end position="98"/>
    </location>
</feature>
<dbReference type="Gene3D" id="3.30.70.100">
    <property type="match status" value="1"/>
</dbReference>
<dbReference type="Proteomes" id="UP000326757">
    <property type="component" value="Unassembled WGS sequence"/>
</dbReference>
<accession>A0A5N6JVF1</accession>
<dbReference type="AlphaFoldDB" id="A0A5N6JVF1"/>
<dbReference type="InterPro" id="IPR011008">
    <property type="entry name" value="Dimeric_a/b-barrel"/>
</dbReference>
<name>A0A5N6JVF1_MONLA</name>
<dbReference type="Pfam" id="PF03992">
    <property type="entry name" value="ABM"/>
    <property type="match status" value="1"/>
</dbReference>
<proteinExistence type="predicted"/>
<organism evidence="2 3">
    <name type="scientific">Monilinia laxa</name>
    <name type="common">Brown rot fungus</name>
    <name type="synonym">Sclerotinia laxa</name>
    <dbReference type="NCBI Taxonomy" id="61186"/>
    <lineage>
        <taxon>Eukaryota</taxon>
        <taxon>Fungi</taxon>
        <taxon>Dikarya</taxon>
        <taxon>Ascomycota</taxon>
        <taxon>Pezizomycotina</taxon>
        <taxon>Leotiomycetes</taxon>
        <taxon>Helotiales</taxon>
        <taxon>Sclerotiniaceae</taxon>
        <taxon>Monilinia</taxon>
    </lineage>
</organism>
<comment type="caution">
    <text evidence="2">The sequence shown here is derived from an EMBL/GenBank/DDBJ whole genome shotgun (WGS) entry which is preliminary data.</text>
</comment>
<protein>
    <recommendedName>
        <fullName evidence="1">ABM domain-containing protein</fullName>
    </recommendedName>
</protein>
<reference evidence="2 3" key="1">
    <citation type="submission" date="2019-06" db="EMBL/GenBank/DDBJ databases">
        <title>Genome Sequence of the Brown Rot Fungal Pathogen Monilinia laxa.</title>
        <authorList>
            <person name="De Miccolis Angelini R.M."/>
            <person name="Landi L."/>
            <person name="Abate D."/>
            <person name="Pollastro S."/>
            <person name="Romanazzi G."/>
            <person name="Faretra F."/>
        </authorList>
    </citation>
    <scope>NUCLEOTIDE SEQUENCE [LARGE SCALE GENOMIC DNA]</scope>
    <source>
        <strain evidence="2 3">Mlax316</strain>
    </source>
</reference>
<dbReference type="PROSITE" id="PS51725">
    <property type="entry name" value="ABM"/>
    <property type="match status" value="1"/>
</dbReference>
<dbReference type="PANTHER" id="PTHR40624">
    <property type="entry name" value="BIOSYNTHESIS MONOOXYGENASE, PUTATIVE (AFU_ORTHOLOGUE AFUA_1G12025)-RELATED"/>
    <property type="match status" value="1"/>
</dbReference>
<dbReference type="PANTHER" id="PTHR40624:SF1">
    <property type="entry name" value="BIOSYNTHESIS MONOOXYGENASE, PUTATIVE (AFU_ORTHOLOGUE AFUA_1G12025)-RELATED"/>
    <property type="match status" value="1"/>
</dbReference>
<evidence type="ECO:0000259" key="1">
    <source>
        <dbReference type="PROSITE" id="PS51725"/>
    </source>
</evidence>
<evidence type="ECO:0000313" key="3">
    <source>
        <dbReference type="Proteomes" id="UP000326757"/>
    </source>
</evidence>
<sequence length="107" mass="12178">MAPVHCVAIVTPAPGKEARLREILTELGNNIEKHEKEVSTYQVFEQYDGENGNVFVVRELYENEAAHEAHFKTSYFVELKRFLAEEQVLGAPLDIKKIRPFAGFASR</sequence>
<keyword evidence="3" id="KW-1185">Reference proteome</keyword>
<dbReference type="OrthoDB" id="47494at2759"/>
<evidence type="ECO:0000313" key="2">
    <source>
        <dbReference type="EMBL" id="KAB8293046.1"/>
    </source>
</evidence>
<dbReference type="InterPro" id="IPR007138">
    <property type="entry name" value="ABM_dom"/>
</dbReference>